<accession>A0A9D4H3I6</accession>
<dbReference type="AlphaFoldDB" id="A0A9D4H3I6"/>
<proteinExistence type="predicted"/>
<organism evidence="1 2">
    <name type="scientific">Dreissena polymorpha</name>
    <name type="common">Zebra mussel</name>
    <name type="synonym">Mytilus polymorpha</name>
    <dbReference type="NCBI Taxonomy" id="45954"/>
    <lineage>
        <taxon>Eukaryota</taxon>
        <taxon>Metazoa</taxon>
        <taxon>Spiralia</taxon>
        <taxon>Lophotrochozoa</taxon>
        <taxon>Mollusca</taxon>
        <taxon>Bivalvia</taxon>
        <taxon>Autobranchia</taxon>
        <taxon>Heteroconchia</taxon>
        <taxon>Euheterodonta</taxon>
        <taxon>Imparidentia</taxon>
        <taxon>Neoheterodontei</taxon>
        <taxon>Myida</taxon>
        <taxon>Dreissenoidea</taxon>
        <taxon>Dreissenidae</taxon>
        <taxon>Dreissena</taxon>
    </lineage>
</organism>
<evidence type="ECO:0000313" key="2">
    <source>
        <dbReference type="Proteomes" id="UP000828390"/>
    </source>
</evidence>
<comment type="caution">
    <text evidence="1">The sequence shown here is derived from an EMBL/GenBank/DDBJ whole genome shotgun (WGS) entry which is preliminary data.</text>
</comment>
<dbReference type="Proteomes" id="UP000828390">
    <property type="component" value="Unassembled WGS sequence"/>
</dbReference>
<sequence length="135" mass="14874">MFFQSIFNNNVFLTLLVNKIIISKSVILLIFKYSTFGHGWAHLSGISTSWPERSLAALWWWGKSAGYYRPVHTRSMARAGDPIQSSHEKNQSTVVWASVVTGTAPDVFLPVPQATAGVRPSVHTGRLAFSLTSPA</sequence>
<reference evidence="1" key="2">
    <citation type="submission" date="2020-11" db="EMBL/GenBank/DDBJ databases">
        <authorList>
            <person name="McCartney M.A."/>
            <person name="Auch B."/>
            <person name="Kono T."/>
            <person name="Mallez S."/>
            <person name="Becker A."/>
            <person name="Gohl D.M."/>
            <person name="Silverstein K.A.T."/>
            <person name="Koren S."/>
            <person name="Bechman K.B."/>
            <person name="Herman A."/>
            <person name="Abrahante J.E."/>
            <person name="Garbe J."/>
        </authorList>
    </citation>
    <scope>NUCLEOTIDE SEQUENCE</scope>
    <source>
        <strain evidence="1">Duluth1</strain>
        <tissue evidence="1">Whole animal</tissue>
    </source>
</reference>
<evidence type="ECO:0000313" key="1">
    <source>
        <dbReference type="EMBL" id="KAH3824687.1"/>
    </source>
</evidence>
<protein>
    <submittedName>
        <fullName evidence="1">Uncharacterized protein</fullName>
    </submittedName>
</protein>
<gene>
    <name evidence="1" type="ORF">DPMN_126537</name>
</gene>
<dbReference type="EMBL" id="JAIWYP010000005">
    <property type="protein sequence ID" value="KAH3824687.1"/>
    <property type="molecule type" value="Genomic_DNA"/>
</dbReference>
<reference evidence="1" key="1">
    <citation type="journal article" date="2019" name="bioRxiv">
        <title>The Genome of the Zebra Mussel, Dreissena polymorpha: A Resource for Invasive Species Research.</title>
        <authorList>
            <person name="McCartney M.A."/>
            <person name="Auch B."/>
            <person name="Kono T."/>
            <person name="Mallez S."/>
            <person name="Zhang Y."/>
            <person name="Obille A."/>
            <person name="Becker A."/>
            <person name="Abrahante J.E."/>
            <person name="Garbe J."/>
            <person name="Badalamenti J.P."/>
            <person name="Herman A."/>
            <person name="Mangelson H."/>
            <person name="Liachko I."/>
            <person name="Sullivan S."/>
            <person name="Sone E.D."/>
            <person name="Koren S."/>
            <person name="Silverstein K.A.T."/>
            <person name="Beckman K.B."/>
            <person name="Gohl D.M."/>
        </authorList>
    </citation>
    <scope>NUCLEOTIDE SEQUENCE</scope>
    <source>
        <strain evidence="1">Duluth1</strain>
        <tissue evidence="1">Whole animal</tissue>
    </source>
</reference>
<name>A0A9D4H3I6_DREPO</name>
<keyword evidence="2" id="KW-1185">Reference proteome</keyword>